<evidence type="ECO:0000313" key="2">
    <source>
        <dbReference type="EMBL" id="GJJ75038.1"/>
    </source>
</evidence>
<feature type="compositionally biased region" description="Low complexity" evidence="1">
    <location>
        <begin position="57"/>
        <end position="71"/>
    </location>
</feature>
<dbReference type="AlphaFoldDB" id="A0A9P3LYE5"/>
<feature type="region of interest" description="Disordered" evidence="1">
    <location>
        <begin position="301"/>
        <end position="323"/>
    </location>
</feature>
<gene>
    <name evidence="2" type="ORF">EMPS_07396</name>
</gene>
<feature type="compositionally biased region" description="Polar residues" evidence="1">
    <location>
        <begin position="133"/>
        <end position="156"/>
    </location>
</feature>
<dbReference type="Proteomes" id="UP000827284">
    <property type="component" value="Unassembled WGS sequence"/>
</dbReference>
<proteinExistence type="predicted"/>
<feature type="compositionally biased region" description="Basic and acidic residues" evidence="1">
    <location>
        <begin position="24"/>
        <end position="39"/>
    </location>
</feature>
<dbReference type="OrthoDB" id="2440608at2759"/>
<reference evidence="2" key="1">
    <citation type="submission" date="2021-11" db="EMBL/GenBank/DDBJ databases">
        <authorList>
            <person name="Herlambang A."/>
            <person name="Guo Y."/>
            <person name="Takashima Y."/>
            <person name="Nishizawa T."/>
        </authorList>
    </citation>
    <scope>NUCLEOTIDE SEQUENCE</scope>
    <source>
        <strain evidence="2">E1425</strain>
    </source>
</reference>
<evidence type="ECO:0000313" key="3">
    <source>
        <dbReference type="Proteomes" id="UP000827284"/>
    </source>
</evidence>
<feature type="region of interest" description="Disordered" evidence="1">
    <location>
        <begin position="374"/>
        <end position="395"/>
    </location>
</feature>
<name>A0A9P3LYE5_9FUNG</name>
<comment type="caution">
    <text evidence="2">The sequence shown here is derived from an EMBL/GenBank/DDBJ whole genome shotgun (WGS) entry which is preliminary data.</text>
</comment>
<feature type="compositionally biased region" description="Basic and acidic residues" evidence="1">
    <location>
        <begin position="384"/>
        <end position="395"/>
    </location>
</feature>
<dbReference type="EMBL" id="BQFW01000010">
    <property type="protein sequence ID" value="GJJ75038.1"/>
    <property type="molecule type" value="Genomic_DNA"/>
</dbReference>
<keyword evidence="3" id="KW-1185">Reference proteome</keyword>
<feature type="compositionally biased region" description="Low complexity" evidence="1">
    <location>
        <begin position="311"/>
        <end position="323"/>
    </location>
</feature>
<sequence length="395" mass="41644">MISTIAPQLPSTPSSPPKTASPILKEDLKSTIEYDKNSDDPLQPAPEQIQKLQQHRSNSTSSSTSSSSSTFSVSAYPKQLDLISTPPPLHCNTSPHRYNSDATNAILEDHSSPFTLSHATATEVQNIGRLPNITTAASKPSSRKNSLTSPTSANSTKDIKQRPVITASLPSSLFLSSSTASTTPYYTLATSRLPPNASTQVHYYTESPVMIEMKQFGATDASSIPSPSPTSGEAPATTDTVINMPGADYHDLVEESKHQHPFFRGWLQIPPSLAGRPPLTPEQEQRLRTQMENGPVQLMRAKPQRRPEVYGSGHAASGDGHSLPAAPPSAATAGVGGYFSKLWGMGGTGTAAVVESPATISNLGDEVIPTAPAPVSPTAIAAGGDRDSRRGAMGV</sequence>
<accession>A0A9P3LYE5</accession>
<protein>
    <submittedName>
        <fullName evidence="2">Uncharacterized protein</fullName>
    </submittedName>
</protein>
<organism evidence="2 3">
    <name type="scientific">Entomortierella parvispora</name>
    <dbReference type="NCBI Taxonomy" id="205924"/>
    <lineage>
        <taxon>Eukaryota</taxon>
        <taxon>Fungi</taxon>
        <taxon>Fungi incertae sedis</taxon>
        <taxon>Mucoromycota</taxon>
        <taxon>Mortierellomycotina</taxon>
        <taxon>Mortierellomycetes</taxon>
        <taxon>Mortierellales</taxon>
        <taxon>Mortierellaceae</taxon>
        <taxon>Entomortierella</taxon>
    </lineage>
</organism>
<feature type="region of interest" description="Disordered" evidence="1">
    <location>
        <begin position="1"/>
        <end position="71"/>
    </location>
</feature>
<evidence type="ECO:0000256" key="1">
    <source>
        <dbReference type="SAM" id="MobiDB-lite"/>
    </source>
</evidence>
<feature type="region of interest" description="Disordered" evidence="1">
    <location>
        <begin position="133"/>
        <end position="161"/>
    </location>
</feature>
<reference evidence="2" key="2">
    <citation type="journal article" date="2022" name="Microbiol. Resour. Announc.">
        <title>Whole-Genome Sequence of Entomortierella parvispora E1425, a Mucoromycotan Fungus Associated with Burkholderiaceae-Related Endosymbiotic Bacteria.</title>
        <authorList>
            <person name="Herlambang A."/>
            <person name="Guo Y."/>
            <person name="Takashima Y."/>
            <person name="Narisawa K."/>
            <person name="Ohta H."/>
            <person name="Nishizawa T."/>
        </authorList>
    </citation>
    <scope>NUCLEOTIDE SEQUENCE</scope>
    <source>
        <strain evidence="2">E1425</strain>
    </source>
</reference>